<evidence type="ECO:0000256" key="1">
    <source>
        <dbReference type="SAM" id="MobiDB-lite"/>
    </source>
</evidence>
<keyword evidence="2" id="KW-0812">Transmembrane</keyword>
<keyword evidence="2" id="KW-0472">Membrane</keyword>
<name>A0A426YHE8_ENSVE</name>
<comment type="caution">
    <text evidence="3">The sequence shown here is derived from an EMBL/GenBank/DDBJ whole genome shotgun (WGS) entry which is preliminary data.</text>
</comment>
<evidence type="ECO:0000313" key="3">
    <source>
        <dbReference type="EMBL" id="RRT51090.1"/>
    </source>
</evidence>
<organism evidence="3 4">
    <name type="scientific">Ensete ventricosum</name>
    <name type="common">Abyssinian banana</name>
    <name type="synonym">Musa ensete</name>
    <dbReference type="NCBI Taxonomy" id="4639"/>
    <lineage>
        <taxon>Eukaryota</taxon>
        <taxon>Viridiplantae</taxon>
        <taxon>Streptophyta</taxon>
        <taxon>Embryophyta</taxon>
        <taxon>Tracheophyta</taxon>
        <taxon>Spermatophyta</taxon>
        <taxon>Magnoliopsida</taxon>
        <taxon>Liliopsida</taxon>
        <taxon>Zingiberales</taxon>
        <taxon>Musaceae</taxon>
        <taxon>Ensete</taxon>
    </lineage>
</organism>
<sequence length="313" mass="34787">MRPYQVSVLTILFRGFSLSTDTLEVSLRFPLHLMIEACLEGWRISHSQMVPISWPYLVAFSWECHGGVKDMNEAWLAKAGLSPTTRDIFFIFVYHVECVFLIVLYRVEIFNLRKMKSGDGMGRGSAAPSTIDASASTVAAGSMVEKHPGVDEASSLRKRSRRVTLEQPANTSGSTTRVTAKKGKESMTSRRPPSEGIPSESYARWRTEQGQISGALHPILAKQVYECSSKELMNKVGKSTIWGLHFISALIDRVHDVGRLVGASTREFWCFGPPIRSSSLGPARNWSVIELHAKGGLEEDVNKLQTELESLKN</sequence>
<reference evidence="3 4" key="1">
    <citation type="journal article" date="2014" name="Agronomy (Basel)">
        <title>A Draft Genome Sequence for Ensete ventricosum, the Drought-Tolerant Tree Against Hunger.</title>
        <authorList>
            <person name="Harrison J."/>
            <person name="Moore K.A."/>
            <person name="Paszkiewicz K."/>
            <person name="Jones T."/>
            <person name="Grant M."/>
            <person name="Ambacheew D."/>
            <person name="Muzemil S."/>
            <person name="Studholme D.J."/>
        </authorList>
    </citation>
    <scope>NUCLEOTIDE SEQUENCE [LARGE SCALE GENOMIC DNA]</scope>
</reference>
<evidence type="ECO:0000256" key="2">
    <source>
        <dbReference type="SAM" id="Phobius"/>
    </source>
</evidence>
<proteinExistence type="predicted"/>
<gene>
    <name evidence="3" type="ORF">B296_00028399</name>
</gene>
<dbReference type="Proteomes" id="UP000287651">
    <property type="component" value="Unassembled WGS sequence"/>
</dbReference>
<keyword evidence="2" id="KW-1133">Transmembrane helix</keyword>
<evidence type="ECO:0000313" key="4">
    <source>
        <dbReference type="Proteomes" id="UP000287651"/>
    </source>
</evidence>
<accession>A0A426YHE8</accession>
<dbReference type="AlphaFoldDB" id="A0A426YHE8"/>
<feature type="transmembrane region" description="Helical" evidence="2">
    <location>
        <begin position="88"/>
        <end position="107"/>
    </location>
</feature>
<dbReference type="EMBL" id="AMZH03012401">
    <property type="protein sequence ID" value="RRT51090.1"/>
    <property type="molecule type" value="Genomic_DNA"/>
</dbReference>
<feature type="compositionally biased region" description="Polar residues" evidence="1">
    <location>
        <begin position="167"/>
        <end position="178"/>
    </location>
</feature>
<protein>
    <submittedName>
        <fullName evidence="3">Uncharacterized protein</fullName>
    </submittedName>
</protein>
<feature type="region of interest" description="Disordered" evidence="1">
    <location>
        <begin position="142"/>
        <end position="201"/>
    </location>
</feature>